<gene>
    <name evidence="2" type="primary">greA_2</name>
    <name evidence="2" type="ORF">MCHUDSM44219_03971</name>
</gene>
<dbReference type="AlphaFoldDB" id="A0A0J6VWP6"/>
<evidence type="ECO:0000313" key="2">
    <source>
        <dbReference type="EMBL" id="KMO73918.1"/>
    </source>
</evidence>
<name>A0A0J6VWP6_MYCCU</name>
<dbReference type="SUPFAM" id="SSF54534">
    <property type="entry name" value="FKBP-like"/>
    <property type="match status" value="1"/>
</dbReference>
<dbReference type="GO" id="GO:0003746">
    <property type="term" value="F:translation elongation factor activity"/>
    <property type="evidence" value="ECO:0007669"/>
    <property type="project" value="UniProtKB-KW"/>
</dbReference>
<organism evidence="2 3">
    <name type="scientific">Mycolicibacterium chubuense</name>
    <name type="common">Mycobacterium chubuense</name>
    <dbReference type="NCBI Taxonomy" id="1800"/>
    <lineage>
        <taxon>Bacteria</taxon>
        <taxon>Bacillati</taxon>
        <taxon>Actinomycetota</taxon>
        <taxon>Actinomycetes</taxon>
        <taxon>Mycobacteriales</taxon>
        <taxon>Mycobacteriaceae</taxon>
        <taxon>Mycolicibacterium</taxon>
    </lineage>
</organism>
<evidence type="ECO:0000313" key="3">
    <source>
        <dbReference type="Proteomes" id="UP000036176"/>
    </source>
</evidence>
<evidence type="ECO:0000259" key="1">
    <source>
        <dbReference type="Pfam" id="PF01272"/>
    </source>
</evidence>
<reference evidence="2 3" key="1">
    <citation type="journal article" date="2015" name="Genome Biol. Evol.">
        <title>Characterization of Three Mycobacterium spp. with Potential Use in Bioremediation by Genome Sequencing and Comparative Genomics.</title>
        <authorList>
            <person name="Das S."/>
            <person name="Pettersson B.M."/>
            <person name="Behra P.R."/>
            <person name="Ramesh M."/>
            <person name="Dasgupta S."/>
            <person name="Bhattacharya A."/>
            <person name="Kirsebom L.A."/>
        </authorList>
    </citation>
    <scope>NUCLEOTIDE SEQUENCE [LARGE SCALE GENOMIC DNA]</scope>
    <source>
        <strain evidence="2 3">DSM 44219</strain>
    </source>
</reference>
<protein>
    <submittedName>
        <fullName evidence="2">Transcription elongation factor GreA</fullName>
    </submittedName>
</protein>
<dbReference type="EMBL" id="JYNX01000058">
    <property type="protein sequence ID" value="KMO73918.1"/>
    <property type="molecule type" value="Genomic_DNA"/>
</dbReference>
<dbReference type="GO" id="GO:0032784">
    <property type="term" value="P:regulation of DNA-templated transcription elongation"/>
    <property type="evidence" value="ECO:0007669"/>
    <property type="project" value="InterPro"/>
</dbReference>
<sequence length="165" mass="17932">MPTNHDSVWMTPHTRTALEAELAGLLTLPHAADAEARTDQVVDAWLARKHRIREIHELLSRAGHTRIPPDDGVAEPGMVLTVRFDDTGDTETFLLGTRGTTDDELEVYTVYSPLGSALLGATPGRQCSYRLPTGRSQRVTLLAAVPFGAHQPARSESRGFAHPGS</sequence>
<comment type="caution">
    <text evidence="2">The sequence shown here is derived from an EMBL/GenBank/DDBJ whole genome shotgun (WGS) entry which is preliminary data.</text>
</comment>
<feature type="domain" description="Transcription elongation factor GreA/GreB C-terminal" evidence="1">
    <location>
        <begin position="71"/>
        <end position="142"/>
    </location>
</feature>
<proteinExistence type="predicted"/>
<dbReference type="GO" id="GO:0003677">
    <property type="term" value="F:DNA binding"/>
    <property type="evidence" value="ECO:0007669"/>
    <property type="project" value="InterPro"/>
</dbReference>
<keyword evidence="2" id="KW-0648">Protein biosynthesis</keyword>
<accession>A0A0J6VWP6</accession>
<dbReference type="Pfam" id="PF01272">
    <property type="entry name" value="GreA_GreB"/>
    <property type="match status" value="1"/>
</dbReference>
<keyword evidence="2" id="KW-0251">Elongation factor</keyword>
<dbReference type="Gene3D" id="3.10.50.30">
    <property type="entry name" value="Transcription elongation factor, GreA/GreB, C-terminal domain"/>
    <property type="match status" value="1"/>
</dbReference>
<dbReference type="PATRIC" id="fig|1800.3.peg.3999"/>
<dbReference type="Proteomes" id="UP000036176">
    <property type="component" value="Unassembled WGS sequence"/>
</dbReference>
<dbReference type="InterPro" id="IPR001437">
    <property type="entry name" value="Tscrpt_elong_fac_GreA/B_C"/>
</dbReference>
<dbReference type="InterPro" id="IPR036953">
    <property type="entry name" value="GreA/GreB_C_sf"/>
</dbReference>
<keyword evidence="3" id="KW-1185">Reference proteome</keyword>